<accession>A0A2P5E1P6</accession>
<evidence type="ECO:0000313" key="2">
    <source>
        <dbReference type="Proteomes" id="UP000237105"/>
    </source>
</evidence>
<name>A0A2P5E1P6_PARAD</name>
<dbReference type="AlphaFoldDB" id="A0A2P5E1P6"/>
<reference evidence="2" key="1">
    <citation type="submission" date="2016-06" db="EMBL/GenBank/DDBJ databases">
        <title>Parallel loss of symbiosis genes in relatives of nitrogen-fixing non-legume Parasponia.</title>
        <authorList>
            <person name="Van Velzen R."/>
            <person name="Holmer R."/>
            <person name="Bu F."/>
            <person name="Rutten L."/>
            <person name="Van Zeijl A."/>
            <person name="Liu W."/>
            <person name="Santuari L."/>
            <person name="Cao Q."/>
            <person name="Sharma T."/>
            <person name="Shen D."/>
            <person name="Roswanjaya Y."/>
            <person name="Wardhani T."/>
            <person name="Kalhor M.S."/>
            <person name="Jansen J."/>
            <person name="Van den Hoogen J."/>
            <person name="Gungor B."/>
            <person name="Hartog M."/>
            <person name="Hontelez J."/>
            <person name="Verver J."/>
            <person name="Yang W.-C."/>
            <person name="Schijlen E."/>
            <person name="Repin R."/>
            <person name="Schilthuizen M."/>
            <person name="Schranz E."/>
            <person name="Heidstra R."/>
            <person name="Miyata K."/>
            <person name="Fedorova E."/>
            <person name="Kohlen W."/>
            <person name="Bisseling T."/>
            <person name="Smit S."/>
            <person name="Geurts R."/>
        </authorList>
    </citation>
    <scope>NUCLEOTIDE SEQUENCE [LARGE SCALE GENOMIC DNA]</scope>
    <source>
        <strain evidence="2">cv. WU1-14</strain>
    </source>
</reference>
<organism evidence="1 2">
    <name type="scientific">Parasponia andersonii</name>
    <name type="common">Sponia andersonii</name>
    <dbReference type="NCBI Taxonomy" id="3476"/>
    <lineage>
        <taxon>Eukaryota</taxon>
        <taxon>Viridiplantae</taxon>
        <taxon>Streptophyta</taxon>
        <taxon>Embryophyta</taxon>
        <taxon>Tracheophyta</taxon>
        <taxon>Spermatophyta</taxon>
        <taxon>Magnoliopsida</taxon>
        <taxon>eudicotyledons</taxon>
        <taxon>Gunneridae</taxon>
        <taxon>Pentapetalae</taxon>
        <taxon>rosids</taxon>
        <taxon>fabids</taxon>
        <taxon>Rosales</taxon>
        <taxon>Cannabaceae</taxon>
        <taxon>Parasponia</taxon>
    </lineage>
</organism>
<dbReference type="EMBL" id="JXTB01000004">
    <property type="protein sequence ID" value="PON79437.1"/>
    <property type="molecule type" value="Genomic_DNA"/>
</dbReference>
<dbReference type="Proteomes" id="UP000237105">
    <property type="component" value="Unassembled WGS sequence"/>
</dbReference>
<protein>
    <submittedName>
        <fullName evidence="1">Uncharacterized protein</fullName>
    </submittedName>
</protein>
<keyword evidence="2" id="KW-1185">Reference proteome</keyword>
<gene>
    <name evidence="1" type="ORF">PanWU01x14_011720</name>
</gene>
<proteinExistence type="predicted"/>
<evidence type="ECO:0000313" key="1">
    <source>
        <dbReference type="EMBL" id="PON79437.1"/>
    </source>
</evidence>
<sequence>MAVFTYLPKHSTELVGSAGQPPTPNSLTLAIGGSCRSKKSFALIRRIVIGLHLLAVWEQRRKG</sequence>
<comment type="caution">
    <text evidence="1">The sequence shown here is derived from an EMBL/GenBank/DDBJ whole genome shotgun (WGS) entry which is preliminary data.</text>
</comment>